<gene>
    <name evidence="3" type="ORF">ENQ76_03580</name>
</gene>
<keyword evidence="2" id="KW-0812">Transmembrane</keyword>
<dbReference type="AlphaFoldDB" id="A0A7C2NZ81"/>
<name>A0A7C2NZ81_9PLAN</name>
<protein>
    <submittedName>
        <fullName evidence="3">Uncharacterized protein</fullName>
    </submittedName>
</protein>
<accession>A0A7C2NZ81</accession>
<feature type="region of interest" description="Disordered" evidence="1">
    <location>
        <begin position="1"/>
        <end position="21"/>
    </location>
</feature>
<feature type="transmembrane region" description="Helical" evidence="2">
    <location>
        <begin position="190"/>
        <end position="212"/>
    </location>
</feature>
<evidence type="ECO:0000256" key="1">
    <source>
        <dbReference type="SAM" id="MobiDB-lite"/>
    </source>
</evidence>
<evidence type="ECO:0000256" key="2">
    <source>
        <dbReference type="SAM" id="Phobius"/>
    </source>
</evidence>
<keyword evidence="2" id="KW-0472">Membrane</keyword>
<evidence type="ECO:0000313" key="3">
    <source>
        <dbReference type="EMBL" id="HEN14534.1"/>
    </source>
</evidence>
<sequence>MSLATETTPQSLPGDDFRPAGIQHGRKNLKLIELNYRRNSESDYTERLIERQRTFDYADDAQTPWLDDEFSLLYGTPLYEQASSAQRLALNHLYWVCFYNYSIGGEVSTMVYNQLTCGALYPLGGYEVVCKELDLETSQERDHVEAFRRVAAVSESALLGQPLFLRPVPHYLEAAVIKPQQGRTWRGLRVLPMAIFAGVMGYSPFLATQYYILRGIRNIQLKVKEYQHARRAQELEQQGERLPAATAISLYHYQDEAFHTATSQAIAKDLYRDFRKPTRLEVFLANEGTRKVQLTLNALSGAVPGVFSSDDQYIPQIYQLLQSRLFGMSSDEALAMTERCVCQEHEGLHVAAKYHDRALHDARSYVADMEYLYPKNRSLSYMAGPTVASTVQDNVRAFRRFRRTVETRRRKSGAPVGTAGLA</sequence>
<proteinExistence type="predicted"/>
<comment type="caution">
    <text evidence="3">The sequence shown here is derived from an EMBL/GenBank/DDBJ whole genome shotgun (WGS) entry which is preliminary data.</text>
</comment>
<organism evidence="3">
    <name type="scientific">Schlesneria paludicola</name>
    <dbReference type="NCBI Taxonomy" id="360056"/>
    <lineage>
        <taxon>Bacteria</taxon>
        <taxon>Pseudomonadati</taxon>
        <taxon>Planctomycetota</taxon>
        <taxon>Planctomycetia</taxon>
        <taxon>Planctomycetales</taxon>
        <taxon>Planctomycetaceae</taxon>
        <taxon>Schlesneria</taxon>
    </lineage>
</organism>
<keyword evidence="2" id="KW-1133">Transmembrane helix</keyword>
<feature type="compositionally biased region" description="Polar residues" evidence="1">
    <location>
        <begin position="1"/>
        <end position="11"/>
    </location>
</feature>
<dbReference type="EMBL" id="DSOK01000114">
    <property type="protein sequence ID" value="HEN14534.1"/>
    <property type="molecule type" value="Genomic_DNA"/>
</dbReference>
<reference evidence="3" key="1">
    <citation type="journal article" date="2020" name="mSystems">
        <title>Genome- and Community-Level Interaction Insights into Carbon Utilization and Element Cycling Functions of Hydrothermarchaeota in Hydrothermal Sediment.</title>
        <authorList>
            <person name="Zhou Z."/>
            <person name="Liu Y."/>
            <person name="Xu W."/>
            <person name="Pan J."/>
            <person name="Luo Z.H."/>
            <person name="Li M."/>
        </authorList>
    </citation>
    <scope>NUCLEOTIDE SEQUENCE [LARGE SCALE GENOMIC DNA]</scope>
    <source>
        <strain evidence="3">SpSt-339</strain>
    </source>
</reference>